<dbReference type="Proteomes" id="UP000308705">
    <property type="component" value="Unassembled WGS sequence"/>
</dbReference>
<dbReference type="InterPro" id="IPR026591">
    <property type="entry name" value="Sirtuin_cat_small_dom_sf"/>
</dbReference>
<proteinExistence type="predicted"/>
<dbReference type="AlphaFoldDB" id="A0A4U3M9I8"/>
<protein>
    <recommendedName>
        <fullName evidence="1">protein acetyllysine N-acetyltransferase</fullName>
        <ecNumber evidence="1">2.3.1.286</ecNumber>
    </recommendedName>
</protein>
<dbReference type="InterPro" id="IPR026590">
    <property type="entry name" value="Ssirtuin_cat_dom"/>
</dbReference>
<evidence type="ECO:0000313" key="6">
    <source>
        <dbReference type="EMBL" id="TKK84297.1"/>
    </source>
</evidence>
<evidence type="ECO:0000313" key="7">
    <source>
        <dbReference type="Proteomes" id="UP000308705"/>
    </source>
</evidence>
<evidence type="ECO:0000256" key="1">
    <source>
        <dbReference type="ARBA" id="ARBA00012928"/>
    </source>
</evidence>
<feature type="binding site" evidence="4">
    <location>
        <position position="176"/>
    </location>
    <ligand>
        <name>Zn(2+)</name>
        <dbReference type="ChEBI" id="CHEBI:29105"/>
    </ligand>
</feature>
<feature type="active site" description="Proton acceptor" evidence="4">
    <location>
        <position position="114"/>
    </location>
</feature>
<reference evidence="6 7" key="1">
    <citation type="submission" date="2019-04" db="EMBL/GenBank/DDBJ databases">
        <title>Herbidospora sp. NEAU-GS14.nov., a novel actinomycete isolated from soil.</title>
        <authorList>
            <person name="Han L."/>
        </authorList>
    </citation>
    <scope>NUCLEOTIDE SEQUENCE [LARGE SCALE GENOMIC DNA]</scope>
    <source>
        <strain evidence="6 7">NEAU-GS14</strain>
    </source>
</reference>
<gene>
    <name evidence="6" type="ORF">FDA94_30585</name>
</gene>
<accession>A0A4U3M9I8</accession>
<dbReference type="InterPro" id="IPR029035">
    <property type="entry name" value="DHS-like_NAD/FAD-binding_dom"/>
</dbReference>
<dbReference type="SUPFAM" id="SSF52467">
    <property type="entry name" value="DHS-like NAD/FAD-binding domain"/>
    <property type="match status" value="1"/>
</dbReference>
<dbReference type="InterPro" id="IPR050134">
    <property type="entry name" value="NAD-dep_sirtuin_deacylases"/>
</dbReference>
<keyword evidence="3" id="KW-0520">NAD</keyword>
<name>A0A4U3M9I8_9ACTN</name>
<keyword evidence="2" id="KW-0808">Transferase</keyword>
<keyword evidence="7" id="KW-1185">Reference proteome</keyword>
<dbReference type="RefSeq" id="WP_137250557.1">
    <property type="nucleotide sequence ID" value="NZ_SZQA01000036.1"/>
</dbReference>
<feature type="binding site" evidence="4">
    <location>
        <position position="122"/>
    </location>
    <ligand>
        <name>Zn(2+)</name>
        <dbReference type="ChEBI" id="CHEBI:29105"/>
    </ligand>
</feature>
<dbReference type="GO" id="GO:0017136">
    <property type="term" value="F:histone deacetylase activity, NAD-dependent"/>
    <property type="evidence" value="ECO:0007669"/>
    <property type="project" value="TreeGrafter"/>
</dbReference>
<dbReference type="OrthoDB" id="9800582at2"/>
<dbReference type="EC" id="2.3.1.286" evidence="1"/>
<comment type="caution">
    <text evidence="6">The sequence shown here is derived from an EMBL/GenBank/DDBJ whole genome shotgun (WGS) entry which is preliminary data.</text>
</comment>
<dbReference type="Gene3D" id="3.40.50.1220">
    <property type="entry name" value="TPP-binding domain"/>
    <property type="match status" value="1"/>
</dbReference>
<dbReference type="GO" id="GO:0070403">
    <property type="term" value="F:NAD+ binding"/>
    <property type="evidence" value="ECO:0007669"/>
    <property type="project" value="InterPro"/>
</dbReference>
<dbReference type="GO" id="GO:0046872">
    <property type="term" value="F:metal ion binding"/>
    <property type="evidence" value="ECO:0007669"/>
    <property type="project" value="UniProtKB-KW"/>
</dbReference>
<keyword evidence="4" id="KW-0862">Zinc</keyword>
<keyword evidence="4" id="KW-0479">Metal-binding</keyword>
<sequence length="268" mass="28219">MRELAGLVGDGGVVVLSGAGLSTESGIPDYRGETGRARRADPMTYQTFTTSATARRRYWARSHVGWRHMGRVEPNAGHRAVARLERLGLVDGVVTQNVDGLHQAAGTRRVVELHGGLDRVACLKCRVRIPRTELDDRLKAANPGFDAAVGPINPDGDAVVPDELVAGFTVVDCAACGGLLKPDVVFFGENVPQPRVDECFAMVAAARLLLVLGSSLAVRSGRRFVDRAESLGIPIAIVNQGPTGGDAQALLKLDAPLGETLTVLAAAG</sequence>
<evidence type="ECO:0000256" key="3">
    <source>
        <dbReference type="ARBA" id="ARBA00023027"/>
    </source>
</evidence>
<dbReference type="EMBL" id="SZQA01000036">
    <property type="protein sequence ID" value="TKK84297.1"/>
    <property type="molecule type" value="Genomic_DNA"/>
</dbReference>
<dbReference type="NCBIfam" id="NF003738">
    <property type="entry name" value="PRK05333.1"/>
    <property type="match status" value="1"/>
</dbReference>
<feature type="domain" description="Deacetylase sirtuin-type" evidence="5">
    <location>
        <begin position="1"/>
        <end position="268"/>
    </location>
</feature>
<feature type="binding site" evidence="4">
    <location>
        <position position="125"/>
    </location>
    <ligand>
        <name>Zn(2+)</name>
        <dbReference type="ChEBI" id="CHEBI:29105"/>
    </ligand>
</feature>
<evidence type="ECO:0000256" key="2">
    <source>
        <dbReference type="ARBA" id="ARBA00022679"/>
    </source>
</evidence>
<dbReference type="InterPro" id="IPR003000">
    <property type="entry name" value="Sirtuin"/>
</dbReference>
<dbReference type="Pfam" id="PF02146">
    <property type="entry name" value="SIR2"/>
    <property type="match status" value="1"/>
</dbReference>
<dbReference type="PANTHER" id="PTHR11085:SF10">
    <property type="entry name" value="NAD-DEPENDENT PROTEIN DEACYLASE SIRTUIN-5, MITOCHONDRIAL-RELATED"/>
    <property type="match status" value="1"/>
</dbReference>
<organism evidence="6 7">
    <name type="scientific">Herbidospora galbida</name>
    <dbReference type="NCBI Taxonomy" id="2575442"/>
    <lineage>
        <taxon>Bacteria</taxon>
        <taxon>Bacillati</taxon>
        <taxon>Actinomycetota</taxon>
        <taxon>Actinomycetes</taxon>
        <taxon>Streptosporangiales</taxon>
        <taxon>Streptosporangiaceae</taxon>
        <taxon>Herbidospora</taxon>
    </lineage>
</organism>
<evidence type="ECO:0000256" key="4">
    <source>
        <dbReference type="PROSITE-ProRule" id="PRU00236"/>
    </source>
</evidence>
<dbReference type="Gene3D" id="3.30.1600.10">
    <property type="entry name" value="SIR2/SIRT2 'Small Domain"/>
    <property type="match status" value="1"/>
</dbReference>
<feature type="binding site" evidence="4">
    <location>
        <position position="173"/>
    </location>
    <ligand>
        <name>Zn(2+)</name>
        <dbReference type="ChEBI" id="CHEBI:29105"/>
    </ligand>
</feature>
<dbReference type="PROSITE" id="PS50305">
    <property type="entry name" value="SIRTUIN"/>
    <property type="match status" value="1"/>
</dbReference>
<evidence type="ECO:0000259" key="5">
    <source>
        <dbReference type="PROSITE" id="PS50305"/>
    </source>
</evidence>
<dbReference type="PANTHER" id="PTHR11085">
    <property type="entry name" value="NAD-DEPENDENT PROTEIN DEACYLASE SIRTUIN-5, MITOCHONDRIAL-RELATED"/>
    <property type="match status" value="1"/>
</dbReference>